<accession>A0AAE9ZD03</accession>
<dbReference type="KEGG" id="hfl:PUV54_05795"/>
<dbReference type="SUPFAM" id="SSF63825">
    <property type="entry name" value="YWTD domain"/>
    <property type="match status" value="1"/>
</dbReference>
<dbReference type="PANTHER" id="PTHR31270">
    <property type="entry name" value="GLUTAMINYL-PEPTIDE CYCLOTRANSFERASE"/>
    <property type="match status" value="1"/>
</dbReference>
<dbReference type="Gene3D" id="2.130.10.10">
    <property type="entry name" value="YVTN repeat-like/Quinoprotein amine dehydrogenase"/>
    <property type="match status" value="1"/>
</dbReference>
<reference evidence="2" key="1">
    <citation type="submission" date="2023-02" db="EMBL/GenBank/DDBJ databases">
        <title>Genome sequence of Hyphococcus flavus.</title>
        <authorList>
            <person name="Rong J.-C."/>
            <person name="Zhao Q."/>
            <person name="Yi M."/>
            <person name="Wu J.-Y."/>
        </authorList>
    </citation>
    <scope>NUCLEOTIDE SEQUENCE</scope>
    <source>
        <strain evidence="2">MCCC 1K03223</strain>
    </source>
</reference>
<dbReference type="InterPro" id="IPR015943">
    <property type="entry name" value="WD40/YVTN_repeat-like_dom_sf"/>
</dbReference>
<gene>
    <name evidence="2" type="ORF">PUV54_05795</name>
</gene>
<dbReference type="Proteomes" id="UP001214043">
    <property type="component" value="Chromosome"/>
</dbReference>
<dbReference type="InterPro" id="IPR007788">
    <property type="entry name" value="QCT"/>
</dbReference>
<dbReference type="AlphaFoldDB" id="A0AAE9ZD03"/>
<dbReference type="GO" id="GO:0016603">
    <property type="term" value="F:glutaminyl-peptide cyclotransferase activity"/>
    <property type="evidence" value="ECO:0007669"/>
    <property type="project" value="InterPro"/>
</dbReference>
<keyword evidence="3" id="KW-1185">Reference proteome</keyword>
<evidence type="ECO:0000256" key="1">
    <source>
        <dbReference type="SAM" id="SignalP"/>
    </source>
</evidence>
<evidence type="ECO:0000313" key="3">
    <source>
        <dbReference type="Proteomes" id="UP001214043"/>
    </source>
</evidence>
<sequence length="258" mass="28802">MRPNLVILIAALFSAQCACASEPVEPTIYDYRILETYPHATDGFTQGLFFDGDTLVESTGLFGESSLRRVELDSGEVVQSAALAPEIFGEGSAIIDDDIFVISWRNGKAFRFDAKSFEMEESFKYEGEGWGLTNNGNELVMSDGTDQLRFLDPLDFSEKRRTQVTLRGEPLGKLNELEWVEGEIYANIWLTNVLARIDPETGAVTGLVDLRGLLPEKDFIQGQTDVLNGIAYNGEENILYVTGKNWPKLFKIELVEKP</sequence>
<keyword evidence="1" id="KW-0732">Signal</keyword>
<protein>
    <submittedName>
        <fullName evidence="2">Glutaminyl-peptide cyclotransferase</fullName>
    </submittedName>
</protein>
<dbReference type="PANTHER" id="PTHR31270:SF1">
    <property type="entry name" value="GLUTAMINYL-PEPTIDE CYCLOTRANSFERASE"/>
    <property type="match status" value="1"/>
</dbReference>
<name>A0AAE9ZD03_9PROT</name>
<dbReference type="Pfam" id="PF05096">
    <property type="entry name" value="Glu_cyclase_2"/>
    <property type="match status" value="1"/>
</dbReference>
<feature type="chain" id="PRO_5042102315" evidence="1">
    <location>
        <begin position="21"/>
        <end position="258"/>
    </location>
</feature>
<organism evidence="2 3">
    <name type="scientific">Hyphococcus flavus</name>
    <dbReference type="NCBI Taxonomy" id="1866326"/>
    <lineage>
        <taxon>Bacteria</taxon>
        <taxon>Pseudomonadati</taxon>
        <taxon>Pseudomonadota</taxon>
        <taxon>Alphaproteobacteria</taxon>
        <taxon>Parvularculales</taxon>
        <taxon>Parvularculaceae</taxon>
        <taxon>Hyphococcus</taxon>
    </lineage>
</organism>
<dbReference type="EMBL" id="CP118166">
    <property type="protein sequence ID" value="WDI32708.1"/>
    <property type="molecule type" value="Genomic_DNA"/>
</dbReference>
<proteinExistence type="predicted"/>
<feature type="signal peptide" evidence="1">
    <location>
        <begin position="1"/>
        <end position="20"/>
    </location>
</feature>
<dbReference type="RefSeq" id="WP_274494647.1">
    <property type="nucleotide sequence ID" value="NZ_CP118166.1"/>
</dbReference>
<evidence type="ECO:0000313" key="2">
    <source>
        <dbReference type="EMBL" id="WDI32708.1"/>
    </source>
</evidence>